<dbReference type="OrthoDB" id="7867995at2759"/>
<feature type="transmembrane region" description="Helical" evidence="1">
    <location>
        <begin position="20"/>
        <end position="42"/>
    </location>
</feature>
<accession>A0A6J1LUZ7</accession>
<dbReference type="AlphaFoldDB" id="A0A6J1LUZ7"/>
<dbReference type="Proteomes" id="UP000504633">
    <property type="component" value="Unplaced"/>
</dbReference>
<evidence type="ECO:0000313" key="3">
    <source>
        <dbReference type="RefSeq" id="XP_023167719.1"/>
    </source>
</evidence>
<dbReference type="GeneID" id="111597320"/>
<keyword evidence="1" id="KW-0812">Transmembrane</keyword>
<gene>
    <name evidence="3" type="primary">LOC111597320</name>
</gene>
<dbReference type="RefSeq" id="XP_023167719.1">
    <property type="nucleotide sequence ID" value="XM_023311951.1"/>
</dbReference>
<protein>
    <submittedName>
        <fullName evidence="3">Uncharacterized protein LOC111597320</fullName>
    </submittedName>
</protein>
<feature type="transmembrane region" description="Helical" evidence="1">
    <location>
        <begin position="79"/>
        <end position="104"/>
    </location>
</feature>
<evidence type="ECO:0000256" key="1">
    <source>
        <dbReference type="SAM" id="Phobius"/>
    </source>
</evidence>
<proteinExistence type="predicted"/>
<reference evidence="3" key="1">
    <citation type="submission" date="2025-08" db="UniProtKB">
        <authorList>
            <consortium name="RefSeq"/>
        </authorList>
    </citation>
    <scope>IDENTIFICATION</scope>
    <source>
        <strain evidence="3">15085-1641.00</strain>
        <tissue evidence="3">Whole body</tissue>
    </source>
</reference>
<dbReference type="KEGG" id="dhe:111597320"/>
<sequence>MSATYQNYLYYKRARQAFSFKVYAMLFMWLALALIQWAMVVFIEGAKDTFVEKFYISLLAFVVASFIFGLFIFVERLRFISLVNIAICLVIVELQIVAVFAFAARSFWLELMKR</sequence>
<keyword evidence="1" id="KW-1133">Transmembrane helix</keyword>
<dbReference type="OMA" id="ALIQWAM"/>
<feature type="transmembrane region" description="Helical" evidence="1">
    <location>
        <begin position="54"/>
        <end position="73"/>
    </location>
</feature>
<organism evidence="2 3">
    <name type="scientific">Drosophila hydei</name>
    <name type="common">Fruit fly</name>
    <dbReference type="NCBI Taxonomy" id="7224"/>
    <lineage>
        <taxon>Eukaryota</taxon>
        <taxon>Metazoa</taxon>
        <taxon>Ecdysozoa</taxon>
        <taxon>Arthropoda</taxon>
        <taxon>Hexapoda</taxon>
        <taxon>Insecta</taxon>
        <taxon>Pterygota</taxon>
        <taxon>Neoptera</taxon>
        <taxon>Endopterygota</taxon>
        <taxon>Diptera</taxon>
        <taxon>Brachycera</taxon>
        <taxon>Muscomorpha</taxon>
        <taxon>Ephydroidea</taxon>
        <taxon>Drosophilidae</taxon>
        <taxon>Drosophila</taxon>
    </lineage>
</organism>
<evidence type="ECO:0000313" key="2">
    <source>
        <dbReference type="Proteomes" id="UP000504633"/>
    </source>
</evidence>
<name>A0A6J1LUZ7_DROHY</name>
<keyword evidence="2" id="KW-1185">Reference proteome</keyword>
<keyword evidence="1" id="KW-0472">Membrane</keyword>